<dbReference type="AlphaFoldDB" id="A0A517SXE3"/>
<evidence type="ECO:0000256" key="3">
    <source>
        <dbReference type="ARBA" id="ARBA00022737"/>
    </source>
</evidence>
<comment type="similarity">
    <text evidence="1">Belongs to the transferase hexapeptide repeat family.</text>
</comment>
<protein>
    <submittedName>
        <fullName evidence="5">Galactoside O-acetyltransferase</fullName>
        <ecNumber evidence="5">2.3.1.18</ecNumber>
    </submittedName>
</protein>
<dbReference type="PANTHER" id="PTHR23416:SF23">
    <property type="entry name" value="ACETYLTRANSFERASE C18B11.09C-RELATED"/>
    <property type="match status" value="1"/>
</dbReference>
<sequence>MIPIAEQGCEQRPVVIGDDVWIGTGAVILPGVTIGSGAVIGAGAIVNQDIPANQIWAGVPARMIRHRGGAGPPQPKKLSTVLNS</sequence>
<dbReference type="Gene3D" id="2.160.10.10">
    <property type="entry name" value="Hexapeptide repeat proteins"/>
    <property type="match status" value="1"/>
</dbReference>
<dbReference type="InterPro" id="IPR001451">
    <property type="entry name" value="Hexapep"/>
</dbReference>
<dbReference type="PANTHER" id="PTHR23416">
    <property type="entry name" value="SIALIC ACID SYNTHASE-RELATED"/>
    <property type="match status" value="1"/>
</dbReference>
<evidence type="ECO:0000313" key="6">
    <source>
        <dbReference type="Proteomes" id="UP000315003"/>
    </source>
</evidence>
<dbReference type="InterPro" id="IPR051159">
    <property type="entry name" value="Hexapeptide_acetyltransf"/>
</dbReference>
<dbReference type="SUPFAM" id="SSF51161">
    <property type="entry name" value="Trimeric LpxA-like enzymes"/>
    <property type="match status" value="1"/>
</dbReference>
<evidence type="ECO:0000313" key="5">
    <source>
        <dbReference type="EMBL" id="QDT60802.1"/>
    </source>
</evidence>
<dbReference type="InterPro" id="IPR018357">
    <property type="entry name" value="Hexapep_transf_CS"/>
</dbReference>
<keyword evidence="3" id="KW-0677">Repeat</keyword>
<organism evidence="5 6">
    <name type="scientific">Stieleria bergensis</name>
    <dbReference type="NCBI Taxonomy" id="2528025"/>
    <lineage>
        <taxon>Bacteria</taxon>
        <taxon>Pseudomonadati</taxon>
        <taxon>Planctomycetota</taxon>
        <taxon>Planctomycetia</taxon>
        <taxon>Pirellulales</taxon>
        <taxon>Pirellulaceae</taxon>
        <taxon>Stieleria</taxon>
    </lineage>
</organism>
<keyword evidence="6" id="KW-1185">Reference proteome</keyword>
<accession>A0A517SXE3</accession>
<name>A0A517SXE3_9BACT</name>
<dbReference type="EC" id="2.3.1.18" evidence="5"/>
<keyword evidence="4 5" id="KW-0012">Acyltransferase</keyword>
<evidence type="ECO:0000256" key="1">
    <source>
        <dbReference type="ARBA" id="ARBA00007274"/>
    </source>
</evidence>
<dbReference type="Proteomes" id="UP000315003">
    <property type="component" value="Chromosome"/>
</dbReference>
<dbReference type="GO" id="GO:0008870">
    <property type="term" value="F:galactoside O-acetyltransferase activity"/>
    <property type="evidence" value="ECO:0007669"/>
    <property type="project" value="UniProtKB-EC"/>
</dbReference>
<dbReference type="GO" id="GO:0005829">
    <property type="term" value="C:cytosol"/>
    <property type="evidence" value="ECO:0007669"/>
    <property type="project" value="TreeGrafter"/>
</dbReference>
<keyword evidence="2 5" id="KW-0808">Transferase</keyword>
<gene>
    <name evidence="5" type="primary">lacA</name>
    <name evidence="5" type="ORF">SV7mr_33290</name>
</gene>
<dbReference type="InterPro" id="IPR011004">
    <property type="entry name" value="Trimer_LpxA-like_sf"/>
</dbReference>
<evidence type="ECO:0000256" key="2">
    <source>
        <dbReference type="ARBA" id="ARBA00022679"/>
    </source>
</evidence>
<dbReference type="EMBL" id="CP036272">
    <property type="protein sequence ID" value="QDT60802.1"/>
    <property type="molecule type" value="Genomic_DNA"/>
</dbReference>
<proteinExistence type="inferred from homology"/>
<dbReference type="Pfam" id="PF00132">
    <property type="entry name" value="Hexapep"/>
    <property type="match status" value="1"/>
</dbReference>
<dbReference type="PROSITE" id="PS00101">
    <property type="entry name" value="HEXAPEP_TRANSFERASES"/>
    <property type="match status" value="1"/>
</dbReference>
<evidence type="ECO:0000256" key="4">
    <source>
        <dbReference type="ARBA" id="ARBA00023315"/>
    </source>
</evidence>
<reference evidence="5 6" key="1">
    <citation type="submission" date="2019-02" db="EMBL/GenBank/DDBJ databases">
        <title>Deep-cultivation of Planctomycetes and their phenomic and genomic characterization uncovers novel biology.</title>
        <authorList>
            <person name="Wiegand S."/>
            <person name="Jogler M."/>
            <person name="Boedeker C."/>
            <person name="Pinto D."/>
            <person name="Vollmers J."/>
            <person name="Rivas-Marin E."/>
            <person name="Kohn T."/>
            <person name="Peeters S.H."/>
            <person name="Heuer A."/>
            <person name="Rast P."/>
            <person name="Oberbeckmann S."/>
            <person name="Bunk B."/>
            <person name="Jeske O."/>
            <person name="Meyerdierks A."/>
            <person name="Storesund J.E."/>
            <person name="Kallscheuer N."/>
            <person name="Luecker S."/>
            <person name="Lage O.M."/>
            <person name="Pohl T."/>
            <person name="Merkel B.J."/>
            <person name="Hornburger P."/>
            <person name="Mueller R.-W."/>
            <person name="Bruemmer F."/>
            <person name="Labrenz M."/>
            <person name="Spormann A.M."/>
            <person name="Op den Camp H."/>
            <person name="Overmann J."/>
            <person name="Amann R."/>
            <person name="Jetten M.S.M."/>
            <person name="Mascher T."/>
            <person name="Medema M.H."/>
            <person name="Devos D.P."/>
            <person name="Kaster A.-K."/>
            <person name="Ovreas L."/>
            <person name="Rohde M."/>
            <person name="Galperin M.Y."/>
            <person name="Jogler C."/>
        </authorList>
    </citation>
    <scope>NUCLEOTIDE SEQUENCE [LARGE SCALE GENOMIC DNA]</scope>
    <source>
        <strain evidence="5 6">SV_7m_r</strain>
    </source>
</reference>